<sequence length="152" mass="18508">MLGLIIAVFVFNFLAFRTNNRLTKNQVVHIWMFTIAFQIIVDIYIDAKYQGYWYFSKSIEWRSIPALLILIPPVNMIFLNWYPFGQLMYKRIFYILFWVIGITFYEAITLLPEPWGYFNHGWWNLWYSVLVNPFLLLIVLYYYKWVCKIENG</sequence>
<feature type="transmembrane region" description="Helical" evidence="1">
    <location>
        <begin position="27"/>
        <end position="45"/>
    </location>
</feature>
<accession>A0ABY4GXK8</accession>
<evidence type="ECO:0000313" key="2">
    <source>
        <dbReference type="EMBL" id="UOQ92639.1"/>
    </source>
</evidence>
<keyword evidence="1" id="KW-0812">Transmembrane</keyword>
<protein>
    <submittedName>
        <fullName evidence="2">Uncharacterized protein</fullName>
    </submittedName>
</protein>
<gene>
    <name evidence="2" type="ORF">MUO14_19760</name>
</gene>
<feature type="transmembrane region" description="Helical" evidence="1">
    <location>
        <begin position="66"/>
        <end position="85"/>
    </location>
</feature>
<keyword evidence="1" id="KW-0472">Membrane</keyword>
<feature type="transmembrane region" description="Helical" evidence="1">
    <location>
        <begin position="123"/>
        <end position="143"/>
    </location>
</feature>
<dbReference type="RefSeq" id="WP_244752247.1">
    <property type="nucleotide sequence ID" value="NZ_CP095074.1"/>
</dbReference>
<reference evidence="2 3" key="1">
    <citation type="submission" date="2022-04" db="EMBL/GenBank/DDBJ databases">
        <title>Halobacillus sp. isolated from saltern.</title>
        <authorList>
            <person name="Won M."/>
            <person name="Lee C.-M."/>
            <person name="Woen H.-Y."/>
            <person name="Kwon S.-W."/>
        </authorList>
    </citation>
    <scope>NUCLEOTIDE SEQUENCE [LARGE SCALE GENOMIC DNA]</scope>
    <source>
        <strain evidence="2 3">SSTM10-2</strain>
    </source>
</reference>
<name>A0ABY4GXK8_9BACI</name>
<evidence type="ECO:0000313" key="3">
    <source>
        <dbReference type="Proteomes" id="UP000831880"/>
    </source>
</evidence>
<keyword evidence="1" id="KW-1133">Transmembrane helix</keyword>
<dbReference type="Proteomes" id="UP000831880">
    <property type="component" value="Chromosome"/>
</dbReference>
<feature type="transmembrane region" description="Helical" evidence="1">
    <location>
        <begin position="91"/>
        <end position="111"/>
    </location>
</feature>
<proteinExistence type="predicted"/>
<keyword evidence="3" id="KW-1185">Reference proteome</keyword>
<dbReference type="EMBL" id="CP095074">
    <property type="protein sequence ID" value="UOQ92639.1"/>
    <property type="molecule type" value="Genomic_DNA"/>
</dbReference>
<organism evidence="2 3">
    <name type="scientific">Halobacillus shinanisalinarum</name>
    <dbReference type="NCBI Taxonomy" id="2932258"/>
    <lineage>
        <taxon>Bacteria</taxon>
        <taxon>Bacillati</taxon>
        <taxon>Bacillota</taxon>
        <taxon>Bacilli</taxon>
        <taxon>Bacillales</taxon>
        <taxon>Bacillaceae</taxon>
        <taxon>Halobacillus</taxon>
    </lineage>
</organism>
<evidence type="ECO:0000256" key="1">
    <source>
        <dbReference type="SAM" id="Phobius"/>
    </source>
</evidence>